<keyword evidence="2" id="KW-1185">Reference proteome</keyword>
<comment type="caution">
    <text evidence="1">The sequence shown here is derived from an EMBL/GenBank/DDBJ whole genome shotgun (WGS) entry which is preliminary data.</text>
</comment>
<sequence length="502" mass="57641">MSFLETEIIHSQGKQYTRPKVGARKELLPIDQKFHYVPSLKRYFPSITEYHDIRKILISEIARIESFKERMAALPTYAEVEYLGSDTTETTTTIEAPIGQVSTLKNPNLRNRLKPERKIKNAIHNLFNDPAILSDSPTIMSLGELLVTKINEQRFHKIVNQNSKKKQNIKFIDAIDNTSLNNDEPDPATSSQLVTQKTNDPACVVPVIIGARKVALQLDTGALPNVLSRLMIKTFLEEAPNWMKFIKLKKQVQLRLANNSLIPSANYIVELKMILGNETIKVPFYIIDAPGQTFIMGRITMDYLKMKLNVPKRLVKCRPEFCEKFTIPFMHTDEFQSALTVFSLVANEQEYETFSEDMSDTYYTITEQEIFEERRLAQRTFKENLRADLNMAVENGSITLQQAIRGFDRLQHFADIFDLNPGRYTGEQVKFTFQEGNEHLKPWRGEKFRPSKKLLPALRKAINKMLALGIIQYSHSCYINTLAPVVKKNGDIRLCLDADELN</sequence>
<feature type="non-terminal residue" evidence="1">
    <location>
        <position position="502"/>
    </location>
</feature>
<dbReference type="AlphaFoldDB" id="A0A8J2JK82"/>
<protein>
    <submittedName>
        <fullName evidence="1">Uncharacterized protein</fullName>
    </submittedName>
</protein>
<proteinExistence type="predicted"/>
<accession>A0A8J2JK82</accession>
<evidence type="ECO:0000313" key="1">
    <source>
        <dbReference type="EMBL" id="CAG7720457.1"/>
    </source>
</evidence>
<name>A0A8J2JK82_9HEXA</name>
<evidence type="ECO:0000313" key="2">
    <source>
        <dbReference type="Proteomes" id="UP000708208"/>
    </source>
</evidence>
<dbReference type="Proteomes" id="UP000708208">
    <property type="component" value="Unassembled WGS sequence"/>
</dbReference>
<reference evidence="1" key="1">
    <citation type="submission" date="2021-06" db="EMBL/GenBank/DDBJ databases">
        <authorList>
            <person name="Hodson N. C."/>
            <person name="Mongue J. A."/>
            <person name="Jaron S. K."/>
        </authorList>
    </citation>
    <scope>NUCLEOTIDE SEQUENCE</scope>
</reference>
<organism evidence="1 2">
    <name type="scientific">Allacma fusca</name>
    <dbReference type="NCBI Taxonomy" id="39272"/>
    <lineage>
        <taxon>Eukaryota</taxon>
        <taxon>Metazoa</taxon>
        <taxon>Ecdysozoa</taxon>
        <taxon>Arthropoda</taxon>
        <taxon>Hexapoda</taxon>
        <taxon>Collembola</taxon>
        <taxon>Symphypleona</taxon>
        <taxon>Sminthuridae</taxon>
        <taxon>Allacma</taxon>
    </lineage>
</organism>
<dbReference type="CDD" id="cd00303">
    <property type="entry name" value="retropepsin_like"/>
    <property type="match status" value="1"/>
</dbReference>
<gene>
    <name evidence="1" type="ORF">AFUS01_LOCUS9733</name>
</gene>
<dbReference type="EMBL" id="CAJVCH010070788">
    <property type="protein sequence ID" value="CAG7720457.1"/>
    <property type="molecule type" value="Genomic_DNA"/>
</dbReference>